<feature type="region of interest" description="Disordered" evidence="16">
    <location>
        <begin position="1111"/>
        <end position="1142"/>
    </location>
</feature>
<evidence type="ECO:0000256" key="11">
    <source>
        <dbReference type="ARBA" id="ARBA00023235"/>
    </source>
</evidence>
<evidence type="ECO:0000256" key="7">
    <source>
        <dbReference type="ARBA" id="ARBA00022839"/>
    </source>
</evidence>
<dbReference type="InterPro" id="IPR000212">
    <property type="entry name" value="DNA_helicase_UvrD/REP"/>
</dbReference>
<name>A0AAW9HPB9_9ACTO</name>
<dbReference type="EC" id="5.6.2.4" evidence="13"/>
<dbReference type="GO" id="GO:0004527">
    <property type="term" value="F:exonuclease activity"/>
    <property type="evidence" value="ECO:0007669"/>
    <property type="project" value="UniProtKB-KW"/>
</dbReference>
<keyword evidence="11" id="KW-0413">Isomerase</keyword>
<keyword evidence="6 15" id="KW-0347">Helicase</keyword>
<evidence type="ECO:0000313" key="19">
    <source>
        <dbReference type="EMBL" id="MDY5153354.1"/>
    </source>
</evidence>
<evidence type="ECO:0000256" key="8">
    <source>
        <dbReference type="ARBA" id="ARBA00022840"/>
    </source>
</evidence>
<feature type="compositionally biased region" description="Polar residues" evidence="16">
    <location>
        <begin position="1115"/>
        <end position="1129"/>
    </location>
</feature>
<reference evidence="19" key="1">
    <citation type="submission" date="2023-10" db="EMBL/GenBank/DDBJ databases">
        <title>Whole Genome based description of the genera Actinobaculum and Actinotignum reveals a complex phylogenetic relationship within the species included in the genus Actinotignum.</title>
        <authorList>
            <person name="Jensen C.S."/>
            <person name="Dargis R."/>
            <person name="Kemp M."/>
            <person name="Christensen J.J."/>
        </authorList>
    </citation>
    <scope>NUCLEOTIDE SEQUENCE</scope>
    <source>
        <strain evidence="19">Actinobaculum_suis_CCUG19206T</strain>
    </source>
</reference>
<feature type="binding site" evidence="15">
    <location>
        <begin position="36"/>
        <end position="43"/>
    </location>
    <ligand>
        <name>ATP</name>
        <dbReference type="ChEBI" id="CHEBI:30616"/>
    </ligand>
</feature>
<dbReference type="GO" id="GO:0005524">
    <property type="term" value="F:ATP binding"/>
    <property type="evidence" value="ECO:0007669"/>
    <property type="project" value="UniProtKB-UniRule"/>
</dbReference>
<proteinExistence type="inferred from homology"/>
<evidence type="ECO:0000256" key="14">
    <source>
        <dbReference type="ARBA" id="ARBA00048988"/>
    </source>
</evidence>
<dbReference type="PANTHER" id="PTHR11070:SF59">
    <property type="entry name" value="DNA 3'-5' HELICASE"/>
    <property type="match status" value="1"/>
</dbReference>
<dbReference type="SUPFAM" id="SSF52540">
    <property type="entry name" value="P-loop containing nucleoside triphosphate hydrolases"/>
    <property type="match status" value="1"/>
</dbReference>
<evidence type="ECO:0000256" key="10">
    <source>
        <dbReference type="ARBA" id="ARBA00023204"/>
    </source>
</evidence>
<evidence type="ECO:0000256" key="13">
    <source>
        <dbReference type="ARBA" id="ARBA00034808"/>
    </source>
</evidence>
<comment type="similarity">
    <text evidence="1">Belongs to the helicase family. UvrD subfamily.</text>
</comment>
<evidence type="ECO:0000256" key="3">
    <source>
        <dbReference type="ARBA" id="ARBA00022741"/>
    </source>
</evidence>
<dbReference type="RefSeq" id="WP_074662983.1">
    <property type="nucleotide sequence ID" value="NZ_FNAU01000010.1"/>
</dbReference>
<dbReference type="Pfam" id="PF00580">
    <property type="entry name" value="UvrD-helicase"/>
    <property type="match status" value="1"/>
</dbReference>
<keyword evidence="4" id="KW-0227">DNA damage</keyword>
<dbReference type="GO" id="GO:0043138">
    <property type="term" value="F:3'-5' DNA helicase activity"/>
    <property type="evidence" value="ECO:0007669"/>
    <property type="project" value="UniProtKB-EC"/>
</dbReference>
<evidence type="ECO:0000256" key="6">
    <source>
        <dbReference type="ARBA" id="ARBA00022806"/>
    </source>
</evidence>
<evidence type="ECO:0000256" key="2">
    <source>
        <dbReference type="ARBA" id="ARBA00022722"/>
    </source>
</evidence>
<feature type="domain" description="UvrD-like helicase C-terminal" evidence="18">
    <location>
        <begin position="342"/>
        <end position="650"/>
    </location>
</feature>
<dbReference type="InterPro" id="IPR014017">
    <property type="entry name" value="DNA_helicase_UvrD-like_C"/>
</dbReference>
<dbReference type="PANTHER" id="PTHR11070">
    <property type="entry name" value="UVRD / RECB / PCRA DNA HELICASE FAMILY MEMBER"/>
    <property type="match status" value="1"/>
</dbReference>
<dbReference type="GO" id="GO:0003677">
    <property type="term" value="F:DNA binding"/>
    <property type="evidence" value="ECO:0007669"/>
    <property type="project" value="UniProtKB-KW"/>
</dbReference>
<evidence type="ECO:0000259" key="17">
    <source>
        <dbReference type="PROSITE" id="PS51198"/>
    </source>
</evidence>
<evidence type="ECO:0000256" key="16">
    <source>
        <dbReference type="SAM" id="MobiDB-lite"/>
    </source>
</evidence>
<dbReference type="GO" id="GO:0033202">
    <property type="term" value="C:DNA helicase complex"/>
    <property type="evidence" value="ECO:0007669"/>
    <property type="project" value="TreeGrafter"/>
</dbReference>
<dbReference type="PROSITE" id="PS51217">
    <property type="entry name" value="UVRD_HELICASE_CTER"/>
    <property type="match status" value="1"/>
</dbReference>
<feature type="domain" description="UvrD-like helicase ATP-binding" evidence="17">
    <location>
        <begin position="15"/>
        <end position="331"/>
    </location>
</feature>
<organism evidence="19 20">
    <name type="scientific">Actinobaculum suis</name>
    <dbReference type="NCBI Taxonomy" id="1657"/>
    <lineage>
        <taxon>Bacteria</taxon>
        <taxon>Bacillati</taxon>
        <taxon>Actinomycetota</taxon>
        <taxon>Actinomycetes</taxon>
        <taxon>Actinomycetales</taxon>
        <taxon>Actinomycetaceae</taxon>
        <taxon>Actinobaculum</taxon>
    </lineage>
</organism>
<keyword evidence="10" id="KW-0234">DNA repair</keyword>
<keyword evidence="7" id="KW-0269">Exonuclease</keyword>
<dbReference type="Gene3D" id="1.10.10.160">
    <property type="match status" value="1"/>
</dbReference>
<keyword evidence="5 15" id="KW-0378">Hydrolase</keyword>
<dbReference type="GO" id="GO:0000725">
    <property type="term" value="P:recombinational repair"/>
    <property type="evidence" value="ECO:0007669"/>
    <property type="project" value="TreeGrafter"/>
</dbReference>
<dbReference type="CDD" id="cd01983">
    <property type="entry name" value="SIMIBI"/>
    <property type="match status" value="1"/>
</dbReference>
<dbReference type="InterPro" id="IPR014016">
    <property type="entry name" value="UvrD-like_ATP-bd"/>
</dbReference>
<keyword evidence="9" id="KW-0238">DNA-binding</keyword>
<dbReference type="InterPro" id="IPR027417">
    <property type="entry name" value="P-loop_NTPase"/>
</dbReference>
<comment type="caution">
    <text evidence="19">The sequence shown here is derived from an EMBL/GenBank/DDBJ whole genome shotgun (WGS) entry which is preliminary data.</text>
</comment>
<evidence type="ECO:0000256" key="9">
    <source>
        <dbReference type="ARBA" id="ARBA00023125"/>
    </source>
</evidence>
<feature type="region of interest" description="Disordered" evidence="16">
    <location>
        <begin position="1236"/>
        <end position="1261"/>
    </location>
</feature>
<dbReference type="GO" id="GO:0005829">
    <property type="term" value="C:cytosol"/>
    <property type="evidence" value="ECO:0007669"/>
    <property type="project" value="TreeGrafter"/>
</dbReference>
<dbReference type="Gene3D" id="3.90.320.10">
    <property type="match status" value="1"/>
</dbReference>
<comment type="catalytic activity">
    <reaction evidence="12">
        <text>Couples ATP hydrolysis with the unwinding of duplex DNA by translocating in the 3'-5' direction.</text>
        <dbReference type="EC" id="5.6.2.4"/>
    </reaction>
</comment>
<dbReference type="Gene3D" id="3.40.50.300">
    <property type="entry name" value="P-loop containing nucleotide triphosphate hydrolases"/>
    <property type="match status" value="3"/>
</dbReference>
<protein>
    <recommendedName>
        <fullName evidence="13">DNA 3'-5' helicase</fullName>
        <ecNumber evidence="13">5.6.2.4</ecNumber>
    </recommendedName>
</protein>
<evidence type="ECO:0000256" key="12">
    <source>
        <dbReference type="ARBA" id="ARBA00034617"/>
    </source>
</evidence>
<keyword evidence="3 15" id="KW-0547">Nucleotide-binding</keyword>
<dbReference type="PROSITE" id="PS51198">
    <property type="entry name" value="UVRD_HELICASE_ATP_BIND"/>
    <property type="match status" value="1"/>
</dbReference>
<dbReference type="InterPro" id="IPR038726">
    <property type="entry name" value="PDDEXK_AddAB-type"/>
</dbReference>
<dbReference type="EMBL" id="JAWNFU010000002">
    <property type="protein sequence ID" value="MDY5153354.1"/>
    <property type="molecule type" value="Genomic_DNA"/>
</dbReference>
<evidence type="ECO:0000256" key="1">
    <source>
        <dbReference type="ARBA" id="ARBA00009922"/>
    </source>
</evidence>
<keyword evidence="2" id="KW-0540">Nuclease</keyword>
<keyword evidence="8 15" id="KW-0067">ATP-binding</keyword>
<dbReference type="Proteomes" id="UP001273799">
    <property type="component" value="Unassembled WGS sequence"/>
</dbReference>
<dbReference type="Pfam" id="PF12705">
    <property type="entry name" value="PDDEXK_1"/>
    <property type="match status" value="2"/>
</dbReference>
<evidence type="ECO:0000259" key="18">
    <source>
        <dbReference type="PROSITE" id="PS51217"/>
    </source>
</evidence>
<dbReference type="InterPro" id="IPR011604">
    <property type="entry name" value="PDDEXK-like_dom_sf"/>
</dbReference>
<evidence type="ECO:0000256" key="15">
    <source>
        <dbReference type="PROSITE-ProRule" id="PRU00560"/>
    </source>
</evidence>
<evidence type="ECO:0000256" key="5">
    <source>
        <dbReference type="ARBA" id="ARBA00022801"/>
    </source>
</evidence>
<feature type="compositionally biased region" description="Low complexity" evidence="16">
    <location>
        <begin position="706"/>
        <end position="727"/>
    </location>
</feature>
<dbReference type="InterPro" id="IPR013986">
    <property type="entry name" value="DExx_box_DNA_helicase_dom_sf"/>
</dbReference>
<gene>
    <name evidence="19" type="ORF">R6G71_04740</name>
</gene>
<comment type="catalytic activity">
    <reaction evidence="14">
        <text>ATP + H2O = ADP + phosphate + H(+)</text>
        <dbReference type="Rhea" id="RHEA:13065"/>
        <dbReference type="ChEBI" id="CHEBI:15377"/>
        <dbReference type="ChEBI" id="CHEBI:15378"/>
        <dbReference type="ChEBI" id="CHEBI:30616"/>
        <dbReference type="ChEBI" id="CHEBI:43474"/>
        <dbReference type="ChEBI" id="CHEBI:456216"/>
        <dbReference type="EC" id="5.6.2.4"/>
    </reaction>
</comment>
<evidence type="ECO:0000256" key="4">
    <source>
        <dbReference type="ARBA" id="ARBA00022763"/>
    </source>
</evidence>
<feature type="region of interest" description="Disordered" evidence="16">
    <location>
        <begin position="702"/>
        <end position="727"/>
    </location>
</feature>
<evidence type="ECO:0000313" key="20">
    <source>
        <dbReference type="Proteomes" id="UP001273799"/>
    </source>
</evidence>
<dbReference type="AlphaFoldDB" id="A0AAW9HPB9"/>
<accession>A0AAW9HPB9</accession>
<sequence length="1261" mass="134764">MAHMAHVAQTAFELDPAQLAVLDAVAENSAGVSLIGAPGTGKTTVLVALAARAEASGKHVAVITQDRTAATSLRTAITQARGSRSERLTVQSLTAFAYAIVQRYAQAVGRRDPELISGPDEDTRLREILNLAGANITFPSFVTSQILELPGFREQIRNLMTRARELGLTSAQLRELAETGIAGPIQGGMWRAVSEVMDQYAAISEYADAGEFSDAPDRLDHSQLVATATANIANWEENVRHSARYAGAQPARPRWDLILVDDVQNAPRSLLFLLRELARDGARIVTAGSPDAAVQGFRGGVAGLPGILSRTPEYGGLGLRAMYLDVRHRGGPRLAGVAQRIESATHIAGTTVQHRKARAPEAAAPEALAGRRRSEIRGATFRHAEEEAAYIAGYVAELQDRREGTQFSDIAIMTRSRNTHRALRDSLVRRDVPVEPIQSALPLRENPAVASLLEVIRAAFTQGPQAFVDPETIDIDALLTSPTLGLDPVQVKRESRRLRGAALARGQRLSNREVRRLVLAGAQAVRETGAHARALEWVGGVFDQIRTAGEAHAMRAESVLWAAWCAVEKAEKWRETALRQVPEAEAAGDNLDAVIQLFRVAQRLADRAPEARVEQLVEEVLSQDLPEDSIARTGTSPNAVHITTPSASQGREWKHVIIAQLGDGIWPNLRIRDAYTGTGLLTRVVTDEIGIAELRAGLRAGQEENAPVGPEAAGTAPAGASGETAPAGAALSGVVPAGATSAGEALIGEGPIGAARAVTDAAVGMEEVLDDELRQLLHAVTRAQESVLITAVENESDKPSRFFSLLGFDLEAAPSTDLASAAASANADVAQAASAVPAGSARTGVDAPAWGLHAPLGQIPVLRSPQPRRGRGIIETVGVLRRLQKSEDETTAHTATQLLEELAAVGYRMAGKKAWFDTFPVSTEAGPEARAETDPVAGSLTGPRALEPGHDDAFSQVRVSPSQVESLLESPLQAFLNTVGARVEEEADAASLGTLIHAIAEKASDNPDVEEMLAELERTWPEEIENYFQRCNYTEAQAMVEVLAGMLAYQKELYPHIEVEKQLSAQMPGGPQVSGKIDRLLYIPDTPEQTETPEQTGTLGQTETLAPTDADAQAGTCSQTDAGAQQTKLSPARAETPAQQAELPRAEIVDIKTGKRAETVKGAADNAQMQVYQWLLEQNGIKAVGARLVYPRYSAPRSPEGIRSVKQEELGKSGTERTEEKIVLAGKLLAAPAVPVREEEEHGRGSIRIVSPLTDEGRLFS</sequence>